<keyword evidence="1" id="KW-0966">Cell projection</keyword>
<dbReference type="SUPFAM" id="SSF140566">
    <property type="entry name" value="FlgN-like"/>
    <property type="match status" value="1"/>
</dbReference>
<dbReference type="InterPro" id="IPR036679">
    <property type="entry name" value="FlgN-like_sf"/>
</dbReference>
<gene>
    <name evidence="1" type="ORF">L9S41_11670</name>
</gene>
<keyword evidence="2" id="KW-1185">Reference proteome</keyword>
<evidence type="ECO:0000313" key="1">
    <source>
        <dbReference type="EMBL" id="UWZ78347.1"/>
    </source>
</evidence>
<reference evidence="1" key="1">
    <citation type="journal article" date="2022" name="Environ. Microbiol.">
        <title>Geoalkalibacter halelectricus SAP #1 sp. nov. possessing extracellular electron transfer and mineral#reducing capabilities from a haloalkaline environment.</title>
        <authorList>
            <person name="Yadav S."/>
            <person name="Singh R."/>
            <person name="Sundharam S.S."/>
            <person name="Chaudhary S."/>
            <person name="Krishnamurthi S."/>
            <person name="Patil S.A."/>
        </authorList>
    </citation>
    <scope>NUCLEOTIDE SEQUENCE</scope>
    <source>
        <strain evidence="1">SAP-1</strain>
    </source>
</reference>
<sequence>MAACEIDAGLRRLLELIMQERAAARGLDMRTLEAVASEKQALIELLQGLDAEALETDEDLSALARQVREENRRNAYLFWTGLNLVRDTMAFFERQVPPPGYGAAGLMTQSRPGGRLLSGRI</sequence>
<accession>A0ABY5ZGP6</accession>
<protein>
    <submittedName>
        <fullName evidence="1">Flagellar protein FlgN</fullName>
    </submittedName>
</protein>
<dbReference type="EMBL" id="CP092109">
    <property type="protein sequence ID" value="UWZ78347.1"/>
    <property type="molecule type" value="Genomic_DNA"/>
</dbReference>
<name>A0ABY5ZGP6_9BACT</name>
<proteinExistence type="predicted"/>
<keyword evidence="1" id="KW-0969">Cilium</keyword>
<dbReference type="Proteomes" id="UP001060414">
    <property type="component" value="Chromosome"/>
</dbReference>
<organism evidence="1 2">
    <name type="scientific">Geoalkalibacter halelectricus</name>
    <dbReference type="NCBI Taxonomy" id="2847045"/>
    <lineage>
        <taxon>Bacteria</taxon>
        <taxon>Pseudomonadati</taxon>
        <taxon>Thermodesulfobacteriota</taxon>
        <taxon>Desulfuromonadia</taxon>
        <taxon>Desulfuromonadales</taxon>
        <taxon>Geoalkalibacteraceae</taxon>
        <taxon>Geoalkalibacter</taxon>
    </lineage>
</organism>
<dbReference type="RefSeq" id="WP_260746696.1">
    <property type="nucleotide sequence ID" value="NZ_CP092109.1"/>
</dbReference>
<evidence type="ECO:0000313" key="2">
    <source>
        <dbReference type="Proteomes" id="UP001060414"/>
    </source>
</evidence>
<keyword evidence="1" id="KW-0282">Flagellum</keyword>